<dbReference type="SUPFAM" id="SSF69593">
    <property type="entry name" value="Glycerol-3-phosphate (1)-acyltransferase"/>
    <property type="match status" value="1"/>
</dbReference>
<dbReference type="InterPro" id="IPR002123">
    <property type="entry name" value="Plipid/glycerol_acylTrfase"/>
</dbReference>
<reference evidence="3" key="1">
    <citation type="submission" date="2020-10" db="EMBL/GenBank/DDBJ databases">
        <authorList>
            <person name="Gilroy R."/>
        </authorList>
    </citation>
    <scope>NUCLEOTIDE SEQUENCE</scope>
    <source>
        <strain evidence="3">17113</strain>
    </source>
</reference>
<keyword evidence="3" id="KW-0808">Transferase</keyword>
<dbReference type="AlphaFoldDB" id="A0A9D9DEP6"/>
<keyword evidence="1" id="KW-0472">Membrane</keyword>
<dbReference type="GO" id="GO:0016746">
    <property type="term" value="F:acyltransferase activity"/>
    <property type="evidence" value="ECO:0007669"/>
    <property type="project" value="UniProtKB-KW"/>
</dbReference>
<organism evidence="3 4">
    <name type="scientific">Candidatus Alloenteromonas pullistercoris</name>
    <dbReference type="NCBI Taxonomy" id="2840785"/>
    <lineage>
        <taxon>Bacteria</taxon>
        <taxon>Bacillati</taxon>
        <taxon>Bacillota</taxon>
        <taxon>Bacillota incertae sedis</taxon>
        <taxon>Candidatus Alloenteromonas</taxon>
    </lineage>
</organism>
<keyword evidence="1" id="KW-1133">Transmembrane helix</keyword>
<sequence length="266" mass="31075">MKPIKTVYYTDPLNDEFSGNKIERRPLPKNYKYVHRNIFYRAAAWFVYYLILYPIAVIIYRLFLHYKVVGNKRIKGIMNKPVFFYGNHTTMWDAGIAQFLASRGKRTYIITNQDTTSIKGIRWLVSMLGAIPIPENAEQRAKFVDCLKYRVKQKCGISIFPEAHIWPYSTHIRPFKDDSFVYPAECGAPVVAMCTTYRERRFRKNKPPLPVVHISKPFFPDMSKSLTQRKQELRAQVYDYLVDVAGSAENVEYISYVRKKEEGGGQ</sequence>
<dbReference type="CDD" id="cd07989">
    <property type="entry name" value="LPLAT_AGPAT-like"/>
    <property type="match status" value="1"/>
</dbReference>
<reference evidence="3" key="2">
    <citation type="journal article" date="2021" name="PeerJ">
        <title>Extensive microbial diversity within the chicken gut microbiome revealed by metagenomics and culture.</title>
        <authorList>
            <person name="Gilroy R."/>
            <person name="Ravi A."/>
            <person name="Getino M."/>
            <person name="Pursley I."/>
            <person name="Horton D.L."/>
            <person name="Alikhan N.F."/>
            <person name="Baker D."/>
            <person name="Gharbi K."/>
            <person name="Hall N."/>
            <person name="Watson M."/>
            <person name="Adriaenssens E.M."/>
            <person name="Foster-Nyarko E."/>
            <person name="Jarju S."/>
            <person name="Secka A."/>
            <person name="Antonio M."/>
            <person name="Oren A."/>
            <person name="Chaudhuri R.R."/>
            <person name="La Ragione R."/>
            <person name="Hildebrand F."/>
            <person name="Pallen M.J."/>
        </authorList>
    </citation>
    <scope>NUCLEOTIDE SEQUENCE</scope>
    <source>
        <strain evidence="3">17113</strain>
    </source>
</reference>
<keyword evidence="1" id="KW-0812">Transmembrane</keyword>
<name>A0A9D9DEP6_9FIRM</name>
<dbReference type="Pfam" id="PF01553">
    <property type="entry name" value="Acyltransferase"/>
    <property type="match status" value="1"/>
</dbReference>
<accession>A0A9D9DEP6</accession>
<dbReference type="EMBL" id="JADINA010000019">
    <property type="protein sequence ID" value="MBO8426197.1"/>
    <property type="molecule type" value="Genomic_DNA"/>
</dbReference>
<protein>
    <submittedName>
        <fullName evidence="3">1-acyl-sn-glycerol-3-phosphate acyltransferase</fullName>
    </submittedName>
</protein>
<gene>
    <name evidence="3" type="ORF">IAC61_02610</name>
</gene>
<dbReference type="SMART" id="SM00563">
    <property type="entry name" value="PlsC"/>
    <property type="match status" value="1"/>
</dbReference>
<evidence type="ECO:0000256" key="1">
    <source>
        <dbReference type="SAM" id="Phobius"/>
    </source>
</evidence>
<evidence type="ECO:0000313" key="4">
    <source>
        <dbReference type="Proteomes" id="UP000823634"/>
    </source>
</evidence>
<feature type="domain" description="Phospholipid/glycerol acyltransferase" evidence="2">
    <location>
        <begin position="82"/>
        <end position="198"/>
    </location>
</feature>
<dbReference type="Proteomes" id="UP000823634">
    <property type="component" value="Unassembled WGS sequence"/>
</dbReference>
<evidence type="ECO:0000259" key="2">
    <source>
        <dbReference type="SMART" id="SM00563"/>
    </source>
</evidence>
<evidence type="ECO:0000313" key="3">
    <source>
        <dbReference type="EMBL" id="MBO8426197.1"/>
    </source>
</evidence>
<comment type="caution">
    <text evidence="3">The sequence shown here is derived from an EMBL/GenBank/DDBJ whole genome shotgun (WGS) entry which is preliminary data.</text>
</comment>
<proteinExistence type="predicted"/>
<keyword evidence="3" id="KW-0012">Acyltransferase</keyword>
<feature type="transmembrane region" description="Helical" evidence="1">
    <location>
        <begin position="38"/>
        <end position="63"/>
    </location>
</feature>